<gene>
    <name evidence="1" type="ORF">L1987_06055</name>
</gene>
<reference evidence="2" key="1">
    <citation type="journal article" date="2022" name="Mol. Ecol. Resour.">
        <title>The genomes of chicory, endive, great burdock and yacon provide insights into Asteraceae palaeo-polyploidization history and plant inulin production.</title>
        <authorList>
            <person name="Fan W."/>
            <person name="Wang S."/>
            <person name="Wang H."/>
            <person name="Wang A."/>
            <person name="Jiang F."/>
            <person name="Liu H."/>
            <person name="Zhao H."/>
            <person name="Xu D."/>
            <person name="Zhang Y."/>
        </authorList>
    </citation>
    <scope>NUCLEOTIDE SEQUENCE [LARGE SCALE GENOMIC DNA]</scope>
    <source>
        <strain evidence="2">cv. Yunnan</strain>
    </source>
</reference>
<comment type="caution">
    <text evidence="1">The sequence shown here is derived from an EMBL/GenBank/DDBJ whole genome shotgun (WGS) entry which is preliminary data.</text>
</comment>
<evidence type="ECO:0000313" key="2">
    <source>
        <dbReference type="Proteomes" id="UP001056120"/>
    </source>
</evidence>
<keyword evidence="2" id="KW-1185">Reference proteome</keyword>
<name>A0ACB9JX13_9ASTR</name>
<organism evidence="1 2">
    <name type="scientific">Smallanthus sonchifolius</name>
    <dbReference type="NCBI Taxonomy" id="185202"/>
    <lineage>
        <taxon>Eukaryota</taxon>
        <taxon>Viridiplantae</taxon>
        <taxon>Streptophyta</taxon>
        <taxon>Embryophyta</taxon>
        <taxon>Tracheophyta</taxon>
        <taxon>Spermatophyta</taxon>
        <taxon>Magnoliopsida</taxon>
        <taxon>eudicotyledons</taxon>
        <taxon>Gunneridae</taxon>
        <taxon>Pentapetalae</taxon>
        <taxon>asterids</taxon>
        <taxon>campanulids</taxon>
        <taxon>Asterales</taxon>
        <taxon>Asteraceae</taxon>
        <taxon>Asteroideae</taxon>
        <taxon>Heliantheae alliance</taxon>
        <taxon>Millerieae</taxon>
        <taxon>Smallanthus</taxon>
    </lineage>
</organism>
<dbReference type="Proteomes" id="UP001056120">
    <property type="component" value="Linkage Group LG02"/>
</dbReference>
<evidence type="ECO:0000313" key="1">
    <source>
        <dbReference type="EMBL" id="KAI3824592.1"/>
    </source>
</evidence>
<accession>A0ACB9JX13</accession>
<protein>
    <submittedName>
        <fullName evidence="1">Uncharacterized protein</fullName>
    </submittedName>
</protein>
<reference evidence="1 2" key="2">
    <citation type="journal article" date="2022" name="Mol. Ecol. Resour.">
        <title>The genomes of chicory, endive, great burdock and yacon provide insights into Asteraceae paleo-polyploidization history and plant inulin production.</title>
        <authorList>
            <person name="Fan W."/>
            <person name="Wang S."/>
            <person name="Wang H."/>
            <person name="Wang A."/>
            <person name="Jiang F."/>
            <person name="Liu H."/>
            <person name="Zhao H."/>
            <person name="Xu D."/>
            <person name="Zhang Y."/>
        </authorList>
    </citation>
    <scope>NUCLEOTIDE SEQUENCE [LARGE SCALE GENOMIC DNA]</scope>
    <source>
        <strain evidence="2">cv. Yunnan</strain>
        <tissue evidence="1">Leaves</tissue>
    </source>
</reference>
<sequence length="67" mass="7732">MAHQIGESVRYQIQNSHPEVSEVFIQLEPATKQEIVVDLNNSMLEDNEIEAKVTKLLTKMFSEIHLH</sequence>
<dbReference type="EMBL" id="CM042019">
    <property type="protein sequence ID" value="KAI3824592.1"/>
    <property type="molecule type" value="Genomic_DNA"/>
</dbReference>
<proteinExistence type="predicted"/>